<evidence type="ECO:0000313" key="3">
    <source>
        <dbReference type="Proteomes" id="UP000682733"/>
    </source>
</evidence>
<gene>
    <name evidence="1" type="ORF">OVA965_LOCUS42794</name>
    <name evidence="2" type="ORF">TMI583_LOCUS44817</name>
</gene>
<dbReference type="Proteomes" id="UP000677228">
    <property type="component" value="Unassembled WGS sequence"/>
</dbReference>
<evidence type="ECO:0000313" key="1">
    <source>
        <dbReference type="EMBL" id="CAF1613555.1"/>
    </source>
</evidence>
<dbReference type="EMBL" id="CAJNOK010053882">
    <property type="protein sequence ID" value="CAF1613555.1"/>
    <property type="molecule type" value="Genomic_DNA"/>
</dbReference>
<dbReference type="Proteomes" id="UP000682733">
    <property type="component" value="Unassembled WGS sequence"/>
</dbReference>
<evidence type="ECO:0000313" key="2">
    <source>
        <dbReference type="EMBL" id="CAF4429201.1"/>
    </source>
</evidence>
<dbReference type="AlphaFoldDB" id="A0A8S2WC17"/>
<comment type="caution">
    <text evidence="2">The sequence shown here is derived from an EMBL/GenBank/DDBJ whole genome shotgun (WGS) entry which is preliminary data.</text>
</comment>
<organism evidence="2 3">
    <name type="scientific">Didymodactylos carnosus</name>
    <dbReference type="NCBI Taxonomy" id="1234261"/>
    <lineage>
        <taxon>Eukaryota</taxon>
        <taxon>Metazoa</taxon>
        <taxon>Spiralia</taxon>
        <taxon>Gnathifera</taxon>
        <taxon>Rotifera</taxon>
        <taxon>Eurotatoria</taxon>
        <taxon>Bdelloidea</taxon>
        <taxon>Philodinida</taxon>
        <taxon>Philodinidae</taxon>
        <taxon>Didymodactylos</taxon>
    </lineage>
</organism>
<sequence>MCGMLYCTDCLILKKIPHLGYTLQPVLICQKYNINKNEVETELIKNHINHMVLNENYNNINIFLGLLQQCYNNDEHLNEYFNELGNRFYSINKYSQPLLCYYYGRLNNVTR</sequence>
<name>A0A8S2WC17_9BILA</name>
<reference evidence="2" key="1">
    <citation type="submission" date="2021-02" db="EMBL/GenBank/DDBJ databases">
        <authorList>
            <person name="Nowell W R."/>
        </authorList>
    </citation>
    <scope>NUCLEOTIDE SEQUENCE</scope>
</reference>
<dbReference type="EMBL" id="CAJOBA010078332">
    <property type="protein sequence ID" value="CAF4429201.1"/>
    <property type="molecule type" value="Genomic_DNA"/>
</dbReference>
<proteinExistence type="predicted"/>
<accession>A0A8S2WC17</accession>
<protein>
    <submittedName>
        <fullName evidence="2">Uncharacterized protein</fullName>
    </submittedName>
</protein>